<dbReference type="EMBL" id="JARIHO010000164">
    <property type="protein sequence ID" value="KAJ7300509.1"/>
    <property type="molecule type" value="Genomic_DNA"/>
</dbReference>
<feature type="region of interest" description="Disordered" evidence="1">
    <location>
        <begin position="180"/>
        <end position="210"/>
    </location>
</feature>
<protein>
    <submittedName>
        <fullName evidence="2">Uncharacterized protein</fullName>
    </submittedName>
</protein>
<proteinExistence type="predicted"/>
<gene>
    <name evidence="2" type="ORF">DFH08DRAFT_979602</name>
</gene>
<reference evidence="2" key="1">
    <citation type="submission" date="2023-03" db="EMBL/GenBank/DDBJ databases">
        <title>Massive genome expansion in bonnet fungi (Mycena s.s.) driven by repeated elements and novel gene families across ecological guilds.</title>
        <authorList>
            <consortium name="Lawrence Berkeley National Laboratory"/>
            <person name="Harder C.B."/>
            <person name="Miyauchi S."/>
            <person name="Viragh M."/>
            <person name="Kuo A."/>
            <person name="Thoen E."/>
            <person name="Andreopoulos B."/>
            <person name="Lu D."/>
            <person name="Skrede I."/>
            <person name="Drula E."/>
            <person name="Henrissat B."/>
            <person name="Morin E."/>
            <person name="Kohler A."/>
            <person name="Barry K."/>
            <person name="LaButti K."/>
            <person name="Morin E."/>
            <person name="Salamov A."/>
            <person name="Lipzen A."/>
            <person name="Mereny Z."/>
            <person name="Hegedus B."/>
            <person name="Baldrian P."/>
            <person name="Stursova M."/>
            <person name="Weitz H."/>
            <person name="Taylor A."/>
            <person name="Grigoriev I.V."/>
            <person name="Nagy L.G."/>
            <person name="Martin F."/>
            <person name="Kauserud H."/>
        </authorList>
    </citation>
    <scope>NUCLEOTIDE SEQUENCE</scope>
    <source>
        <strain evidence="2">CBHHK002</strain>
    </source>
</reference>
<sequence length="647" mass="68481">MTTSSPKLKQSQKTKKASEQRRKRCQALQQYAERLHAAHAAQNKSSDRSLTDFDHREHKHCQKYIENYGGRSYHQFYYPLLEFFGEGNLAGVTIIDETKHRRSKKFKLEITEEYEDAKRRFQLGKKGLGFSASVIYIPGDPQQKTRFPGPEASKLWCQDAHLTCDLTYLANIHWTLQHRSAPPPTPADSAVYVPGSESEEEEEVPHATHPTHPTWRWVREVTPDSGGYCVLPDAERPIILPIDNKAAKKLGIGMDGIKAEVGSGTMRIKREGGTARVKHEGIGADGVKVEAGSGTVRIKRKGSTMCVKRAGGAVGVDREVKGGMDHEGDGTRLEAGATPSKHRRGVSTPVPLFDEDSPPPHSSLRVPSHHTAWSVSSRQPLNTPMPLFEEDSPPTSPRPGASHSIPAASPPSPPSHITPAWVVSAAHAVAASHAPSIAAAAVSHAPSIADAVSCTLATNTDVSRAPSIAAAVSSRTPAVNAAISRSCVPNRAAWVNSSNDAVGPGMGAPVSATTSLSATSLAAPPISPSISSVSSVSASTSGSGAGAWGGLKAGGRSGEGSSASVSGAASSSCFSSVSTAPSSRSTVATGPFYFNSTQQKFFRSMDMAMASMDQNNVVVIMSSAVEMAAAIEKGKKVDRGEDVNMEE</sequence>
<feature type="region of interest" description="Disordered" evidence="1">
    <location>
        <begin position="1"/>
        <end position="25"/>
    </location>
</feature>
<evidence type="ECO:0000256" key="1">
    <source>
        <dbReference type="SAM" id="MobiDB-lite"/>
    </source>
</evidence>
<accession>A0AAD6YWU1</accession>
<organism evidence="2 3">
    <name type="scientific">Mycena albidolilacea</name>
    <dbReference type="NCBI Taxonomy" id="1033008"/>
    <lineage>
        <taxon>Eukaryota</taxon>
        <taxon>Fungi</taxon>
        <taxon>Dikarya</taxon>
        <taxon>Basidiomycota</taxon>
        <taxon>Agaricomycotina</taxon>
        <taxon>Agaricomycetes</taxon>
        <taxon>Agaricomycetidae</taxon>
        <taxon>Agaricales</taxon>
        <taxon>Marasmiineae</taxon>
        <taxon>Mycenaceae</taxon>
        <taxon>Mycena</taxon>
    </lineage>
</organism>
<dbReference type="AlphaFoldDB" id="A0AAD6YWU1"/>
<name>A0AAD6YWU1_9AGAR</name>
<feature type="compositionally biased region" description="Polar residues" evidence="1">
    <location>
        <begin position="371"/>
        <end position="382"/>
    </location>
</feature>
<comment type="caution">
    <text evidence="2">The sequence shown here is derived from an EMBL/GenBank/DDBJ whole genome shotgun (WGS) entry which is preliminary data.</text>
</comment>
<feature type="compositionally biased region" description="Basic residues" evidence="1">
    <location>
        <begin position="10"/>
        <end position="25"/>
    </location>
</feature>
<evidence type="ECO:0000313" key="2">
    <source>
        <dbReference type="EMBL" id="KAJ7300509.1"/>
    </source>
</evidence>
<feature type="region of interest" description="Disordered" evidence="1">
    <location>
        <begin position="317"/>
        <end position="415"/>
    </location>
</feature>
<dbReference type="Proteomes" id="UP001218218">
    <property type="component" value="Unassembled WGS sequence"/>
</dbReference>
<feature type="compositionally biased region" description="Basic and acidic residues" evidence="1">
    <location>
        <begin position="317"/>
        <end position="332"/>
    </location>
</feature>
<keyword evidence="3" id="KW-1185">Reference proteome</keyword>
<evidence type="ECO:0000313" key="3">
    <source>
        <dbReference type="Proteomes" id="UP001218218"/>
    </source>
</evidence>